<accession>A0A1V0RJI6</accession>
<keyword evidence="3" id="KW-1185">Reference proteome</keyword>
<dbReference type="RefSeq" id="WP_081506298.1">
    <property type="nucleotide sequence ID" value="NZ_CP020474.1"/>
</dbReference>
<dbReference type="EC" id="3.1.2.6" evidence="2"/>
<dbReference type="SMART" id="SM00849">
    <property type="entry name" value="Lactamase_B"/>
    <property type="match status" value="1"/>
</dbReference>
<dbReference type="Gene3D" id="3.60.15.10">
    <property type="entry name" value="Ribonuclease Z/Hydroxyacylglutathione hydrolase-like"/>
    <property type="match status" value="1"/>
</dbReference>
<dbReference type="Pfam" id="PF00753">
    <property type="entry name" value="Lactamase_B"/>
    <property type="match status" value="1"/>
</dbReference>
<dbReference type="PANTHER" id="PTHR23131">
    <property type="entry name" value="ENDORIBONUCLEASE LACTB2"/>
    <property type="match status" value="1"/>
</dbReference>
<evidence type="ECO:0000313" key="2">
    <source>
        <dbReference type="EMBL" id="ARE81938.1"/>
    </source>
</evidence>
<reference evidence="2 3" key="1">
    <citation type="submission" date="2017-03" db="EMBL/GenBank/DDBJ databases">
        <title>Genome Sequence of Roseovarius mucosus strain SMR3 Isolated from a culture of the Diatom Skeletonema marinoi.</title>
        <authorList>
            <person name="Topel M."/>
            <person name="Pinder M."/>
            <person name="Johansson O.N."/>
            <person name="Kourtchenko O."/>
            <person name="Godhe A."/>
            <person name="Clarke A.K."/>
        </authorList>
    </citation>
    <scope>NUCLEOTIDE SEQUENCE [LARGE SCALE GENOMIC DNA]</scope>
    <source>
        <strain evidence="2 3">SMR3</strain>
    </source>
</reference>
<dbReference type="OrthoDB" id="9788263at2"/>
<feature type="domain" description="Metallo-beta-lactamase" evidence="1">
    <location>
        <begin position="36"/>
        <end position="216"/>
    </location>
</feature>
<keyword evidence="2" id="KW-0378">Hydrolase</keyword>
<proteinExistence type="predicted"/>
<name>A0A1V0RJI6_9RHOB</name>
<dbReference type="InterPro" id="IPR001279">
    <property type="entry name" value="Metallo-B-lactamas"/>
</dbReference>
<dbReference type="AlphaFoldDB" id="A0A1V0RJI6"/>
<dbReference type="InterPro" id="IPR036388">
    <property type="entry name" value="WH-like_DNA-bd_sf"/>
</dbReference>
<dbReference type="PANTHER" id="PTHR23131:SF0">
    <property type="entry name" value="ENDORIBONUCLEASE LACTB2"/>
    <property type="match status" value="1"/>
</dbReference>
<dbReference type="SUPFAM" id="SSF56281">
    <property type="entry name" value="Metallo-hydrolase/oxidoreductase"/>
    <property type="match status" value="1"/>
</dbReference>
<sequence length="310" mass="32693">MQADQGKSPPVGMAEDVGQAIRRILAPNPSPMTFWGTNTYLVGTRRLAVIDPGPDTPAHLAAILAALGPGQSVSHILVTHAHLDHSPLAARLSAETGAPVLAYGDATAGRSAVMQSLAESGLMGGGEGVDTEFAPDLVLCDGERIMGDNWQITAHWTPGHFGNHMSFEIADSVLSGDLVMGWASSLVSPPDGDLTDFLRSCARLGALKARRFLPGHGAVIEHPKARVDWLVAHRKAREAAILDSLTRAPLTATEITSRVYADSPQSLLAAARRNVLAHLIDLMQKSQVAPVGGLQADAKFARLQTTCTSS</sequence>
<evidence type="ECO:0000313" key="3">
    <source>
        <dbReference type="Proteomes" id="UP000192273"/>
    </source>
</evidence>
<dbReference type="Gene3D" id="1.10.10.10">
    <property type="entry name" value="Winged helix-like DNA-binding domain superfamily/Winged helix DNA-binding domain"/>
    <property type="match status" value="1"/>
</dbReference>
<gene>
    <name evidence="2" type="primary">gloB</name>
    <name evidence="2" type="ORF">ROSMUCSMR3_00433</name>
</gene>
<dbReference type="InterPro" id="IPR041516">
    <property type="entry name" value="LACTB2_WH"/>
</dbReference>
<dbReference type="EMBL" id="CP020474">
    <property type="protein sequence ID" value="ARE81938.1"/>
    <property type="molecule type" value="Genomic_DNA"/>
</dbReference>
<dbReference type="CDD" id="cd16278">
    <property type="entry name" value="metallo-hydrolase-like_MBL-fold"/>
    <property type="match status" value="1"/>
</dbReference>
<evidence type="ECO:0000259" key="1">
    <source>
        <dbReference type="SMART" id="SM00849"/>
    </source>
</evidence>
<protein>
    <submittedName>
        <fullName evidence="2">Hydroxyacylglutathione hydrolase</fullName>
        <ecNumber evidence="2">3.1.2.6</ecNumber>
    </submittedName>
</protein>
<dbReference type="KEGG" id="rmm:ROSMUCSMR3_00433"/>
<dbReference type="InterPro" id="IPR050662">
    <property type="entry name" value="Sec-metab_biosynth-thioest"/>
</dbReference>
<dbReference type="Proteomes" id="UP000192273">
    <property type="component" value="Chromosome"/>
</dbReference>
<dbReference type="GO" id="GO:0004416">
    <property type="term" value="F:hydroxyacylglutathione hydrolase activity"/>
    <property type="evidence" value="ECO:0007669"/>
    <property type="project" value="UniProtKB-EC"/>
</dbReference>
<organism evidence="2 3">
    <name type="scientific">Roseovarius mucosus</name>
    <dbReference type="NCBI Taxonomy" id="215743"/>
    <lineage>
        <taxon>Bacteria</taxon>
        <taxon>Pseudomonadati</taxon>
        <taxon>Pseudomonadota</taxon>
        <taxon>Alphaproteobacteria</taxon>
        <taxon>Rhodobacterales</taxon>
        <taxon>Roseobacteraceae</taxon>
        <taxon>Roseovarius</taxon>
    </lineage>
</organism>
<dbReference type="InterPro" id="IPR036866">
    <property type="entry name" value="RibonucZ/Hydroxyglut_hydro"/>
</dbReference>
<dbReference type="Pfam" id="PF17778">
    <property type="entry name" value="WHD_BLACT"/>
    <property type="match status" value="1"/>
</dbReference>